<accession>A0A6G0SVK3</accession>
<keyword evidence="3" id="KW-1185">Reference proteome</keyword>
<dbReference type="EMBL" id="VYZN01002478">
    <property type="protein sequence ID" value="KAE9521687.1"/>
    <property type="molecule type" value="Genomic_DNA"/>
</dbReference>
<reference evidence="2 3" key="1">
    <citation type="submission" date="2019-08" db="EMBL/GenBank/DDBJ databases">
        <title>The genome of the soybean aphid Biotype 1, its phylome, world population structure and adaptation to the North American continent.</title>
        <authorList>
            <person name="Giordano R."/>
            <person name="Donthu R.K."/>
            <person name="Hernandez A.G."/>
            <person name="Wright C.L."/>
            <person name="Zimin A.V."/>
        </authorList>
    </citation>
    <scope>NUCLEOTIDE SEQUENCE [LARGE SCALE GENOMIC DNA]</scope>
    <source>
        <tissue evidence="2">Whole aphids</tissue>
    </source>
</reference>
<name>A0A6G0SVK3_APHGL</name>
<dbReference type="Proteomes" id="UP000475862">
    <property type="component" value="Unassembled WGS sequence"/>
</dbReference>
<sequence>FLSVLTHSYSRSYSVFLYNTVGSNSTDYNTNATDQECDDEQRPSQIVTREDVTLVPVCLIEAAMHKIKIFGWKRTFQMEVFSELSVGVDVVFCTVERGFDVSLLSLSASSLIACLLGSVIVVIAKAATINPIIPLTYKHDSEKYQMPVAGSHTNESDSRGTDQRAQRQKSYSKHHSEEYAYDGVDGDERRSRQQLILKTESVVVPFAERVVEHGRFGQVFQKLTFDVSVMYVSSRRLAGYSDQEMSHFRCQVTQCEDREHVRLVQETQFFDSRRLLVLLPAIGRSATQRNVRCLRSIGVMLNNPRTPICTVYDVKSPNGGNGPSDTGDRWDVRVQFKTSV</sequence>
<feature type="region of interest" description="Disordered" evidence="1">
    <location>
        <begin position="148"/>
        <end position="175"/>
    </location>
</feature>
<gene>
    <name evidence="2" type="ORF">AGLY_017907</name>
</gene>
<feature type="compositionally biased region" description="Basic and acidic residues" evidence="1">
    <location>
        <begin position="154"/>
        <end position="165"/>
    </location>
</feature>
<evidence type="ECO:0000313" key="3">
    <source>
        <dbReference type="Proteomes" id="UP000475862"/>
    </source>
</evidence>
<evidence type="ECO:0000313" key="2">
    <source>
        <dbReference type="EMBL" id="KAE9521687.1"/>
    </source>
</evidence>
<feature type="non-terminal residue" evidence="2">
    <location>
        <position position="1"/>
    </location>
</feature>
<comment type="caution">
    <text evidence="2">The sequence shown here is derived from an EMBL/GenBank/DDBJ whole genome shotgun (WGS) entry which is preliminary data.</text>
</comment>
<protein>
    <submittedName>
        <fullName evidence="2">Uncharacterized protein</fullName>
    </submittedName>
</protein>
<dbReference type="AlphaFoldDB" id="A0A6G0SVK3"/>
<organism evidence="2 3">
    <name type="scientific">Aphis glycines</name>
    <name type="common">Soybean aphid</name>
    <dbReference type="NCBI Taxonomy" id="307491"/>
    <lineage>
        <taxon>Eukaryota</taxon>
        <taxon>Metazoa</taxon>
        <taxon>Ecdysozoa</taxon>
        <taxon>Arthropoda</taxon>
        <taxon>Hexapoda</taxon>
        <taxon>Insecta</taxon>
        <taxon>Pterygota</taxon>
        <taxon>Neoptera</taxon>
        <taxon>Paraneoptera</taxon>
        <taxon>Hemiptera</taxon>
        <taxon>Sternorrhyncha</taxon>
        <taxon>Aphidomorpha</taxon>
        <taxon>Aphidoidea</taxon>
        <taxon>Aphididae</taxon>
        <taxon>Aphidini</taxon>
        <taxon>Aphis</taxon>
        <taxon>Aphis</taxon>
    </lineage>
</organism>
<proteinExistence type="predicted"/>
<evidence type="ECO:0000256" key="1">
    <source>
        <dbReference type="SAM" id="MobiDB-lite"/>
    </source>
</evidence>